<dbReference type="OrthoDB" id="7883432at2759"/>
<evidence type="ECO:0000256" key="1">
    <source>
        <dbReference type="SAM" id="MobiDB-lite"/>
    </source>
</evidence>
<proteinExistence type="predicted"/>
<feature type="compositionally biased region" description="Low complexity" evidence="1">
    <location>
        <begin position="266"/>
        <end position="275"/>
    </location>
</feature>
<dbReference type="RefSeq" id="XP_030377641.1">
    <property type="nucleotide sequence ID" value="XM_030521781.1"/>
</dbReference>
<keyword evidence="2" id="KW-1185">Reference proteome</keyword>
<dbReference type="AlphaFoldDB" id="A0A6J2TM50"/>
<sequence>MDIKLNTPQQLAYLDELKQRLRELRARQESFIQQTAEMMRGIEANASGVNVRARSTQPIDVRELERMGNIKLLIQRFEDLRKTSRQFNELPTPEELIGVDVQKLLKGYEQLIDENKMLQCSLLLLKMSGESCSHVGEAQTEDEEEATRQEEMLKEQMLMMGLPPIQEEVSPKPTQTTIRSPDETEVTQCVSINDIPQVERMSSLEDVSQLSLQMWLPLDQNQTNVASAAELNHFEEISLNQYEDQSLYQLNIFEEPQQAEATELHSNSSSKSNSSCGTLESSEGAGIPIVKNEDSEKDLVACKTLSSTSGQIKAATSNKYDDEQVDWSCSKPDYGMAFA</sequence>
<evidence type="ECO:0000313" key="3">
    <source>
        <dbReference type="RefSeq" id="XP_030377641.1"/>
    </source>
</evidence>
<evidence type="ECO:0000313" key="2">
    <source>
        <dbReference type="Proteomes" id="UP000504634"/>
    </source>
</evidence>
<feature type="region of interest" description="Disordered" evidence="1">
    <location>
        <begin position="259"/>
        <end position="292"/>
    </location>
</feature>
<reference evidence="3" key="1">
    <citation type="submission" date="2025-08" db="UniProtKB">
        <authorList>
            <consortium name="RefSeq"/>
        </authorList>
    </citation>
    <scope>IDENTIFICATION</scope>
    <source>
        <strain evidence="3">11010-0011.00</strain>
        <tissue evidence="3">Whole body</tissue>
    </source>
</reference>
<organism evidence="2 3">
    <name type="scientific">Drosophila lebanonensis</name>
    <name type="common">Fruit fly</name>
    <name type="synonym">Scaptodrosophila lebanonensis</name>
    <dbReference type="NCBI Taxonomy" id="7225"/>
    <lineage>
        <taxon>Eukaryota</taxon>
        <taxon>Metazoa</taxon>
        <taxon>Ecdysozoa</taxon>
        <taxon>Arthropoda</taxon>
        <taxon>Hexapoda</taxon>
        <taxon>Insecta</taxon>
        <taxon>Pterygota</taxon>
        <taxon>Neoptera</taxon>
        <taxon>Endopterygota</taxon>
        <taxon>Diptera</taxon>
        <taxon>Brachycera</taxon>
        <taxon>Muscomorpha</taxon>
        <taxon>Ephydroidea</taxon>
        <taxon>Drosophilidae</taxon>
        <taxon>Scaptodrosophila</taxon>
    </lineage>
</organism>
<gene>
    <name evidence="3" type="primary">LOC115626414</name>
</gene>
<name>A0A6J2TM50_DROLE</name>
<dbReference type="Proteomes" id="UP000504634">
    <property type="component" value="Unplaced"/>
</dbReference>
<dbReference type="GeneID" id="115626414"/>
<protein>
    <submittedName>
        <fullName evidence="3">Uncharacterized protein LOC115626414</fullName>
    </submittedName>
</protein>
<accession>A0A6J2TM50</accession>